<reference evidence="3" key="2">
    <citation type="submission" date="2021-09" db="EMBL/GenBank/DDBJ databases">
        <authorList>
            <person name="Jia N."/>
            <person name="Wang J."/>
            <person name="Shi W."/>
            <person name="Du L."/>
            <person name="Sun Y."/>
            <person name="Zhan W."/>
            <person name="Jiang J."/>
            <person name="Wang Q."/>
            <person name="Zhang B."/>
            <person name="Ji P."/>
            <person name="Sakyi L.B."/>
            <person name="Cui X."/>
            <person name="Yuan T."/>
            <person name="Jiang B."/>
            <person name="Yang W."/>
            <person name="Lam T.T.-Y."/>
            <person name="Chang Q."/>
            <person name="Ding S."/>
            <person name="Wang X."/>
            <person name="Zhu J."/>
            <person name="Ruan X."/>
            <person name="Zhao L."/>
            <person name="Wei J."/>
            <person name="Que T."/>
            <person name="Du C."/>
            <person name="Cheng J."/>
            <person name="Dai P."/>
            <person name="Han X."/>
            <person name="Huang E."/>
            <person name="Gao Y."/>
            <person name="Liu J."/>
            <person name="Shao H."/>
            <person name="Ye R."/>
            <person name="Li L."/>
            <person name="Wei W."/>
            <person name="Wang X."/>
            <person name="Wang C."/>
            <person name="Huo Q."/>
            <person name="Li W."/>
            <person name="Guo W."/>
            <person name="Chen H."/>
            <person name="Chen S."/>
            <person name="Zhou L."/>
            <person name="Zhou L."/>
            <person name="Ni X."/>
            <person name="Tian J."/>
            <person name="Zhou Y."/>
            <person name="Sheng Y."/>
            <person name="Liu T."/>
            <person name="Pan Y."/>
            <person name="Xia L."/>
            <person name="Li J."/>
            <person name="Zhao F."/>
            <person name="Cao W."/>
        </authorList>
    </citation>
    <scope>NUCLEOTIDE SEQUENCE</scope>
    <source>
        <strain evidence="3">Rmic-2018</strain>
        <tissue evidence="3">Larvae</tissue>
    </source>
</reference>
<dbReference type="SUPFAM" id="SSF117281">
    <property type="entry name" value="Kelch motif"/>
    <property type="match status" value="1"/>
</dbReference>
<evidence type="ECO:0000256" key="2">
    <source>
        <dbReference type="SAM" id="MobiDB-lite"/>
    </source>
</evidence>
<dbReference type="InterPro" id="IPR015915">
    <property type="entry name" value="Kelch-typ_b-propeller"/>
</dbReference>
<dbReference type="PANTHER" id="PTHR23244:SF501">
    <property type="entry name" value="BTB DOMAIN-CONTAINING PROTEIN"/>
    <property type="match status" value="1"/>
</dbReference>
<accession>A0A9J6EPH3</accession>
<feature type="region of interest" description="Disordered" evidence="2">
    <location>
        <begin position="59"/>
        <end position="79"/>
    </location>
</feature>
<protein>
    <submittedName>
        <fullName evidence="3">Uncharacterized protein</fullName>
    </submittedName>
</protein>
<evidence type="ECO:0000256" key="1">
    <source>
        <dbReference type="ARBA" id="ARBA00022441"/>
    </source>
</evidence>
<dbReference type="Gene3D" id="2.120.10.80">
    <property type="entry name" value="Kelch-type beta propeller"/>
    <property type="match status" value="1"/>
</dbReference>
<dbReference type="EMBL" id="JABSTU010000003">
    <property type="protein sequence ID" value="KAH8036330.1"/>
    <property type="molecule type" value="Genomic_DNA"/>
</dbReference>
<evidence type="ECO:0000313" key="4">
    <source>
        <dbReference type="Proteomes" id="UP000821866"/>
    </source>
</evidence>
<keyword evidence="1" id="KW-0880">Kelch repeat</keyword>
<comment type="caution">
    <text evidence="3">The sequence shown here is derived from an EMBL/GenBank/DDBJ whole genome shotgun (WGS) entry which is preliminary data.</text>
</comment>
<dbReference type="AlphaFoldDB" id="A0A9J6EPH3"/>
<proteinExistence type="predicted"/>
<dbReference type="InterPro" id="IPR006652">
    <property type="entry name" value="Kelch_1"/>
</dbReference>
<gene>
    <name evidence="3" type="ORF">HPB51_024896</name>
</gene>
<organism evidence="3 4">
    <name type="scientific">Rhipicephalus microplus</name>
    <name type="common">Cattle tick</name>
    <name type="synonym">Boophilus microplus</name>
    <dbReference type="NCBI Taxonomy" id="6941"/>
    <lineage>
        <taxon>Eukaryota</taxon>
        <taxon>Metazoa</taxon>
        <taxon>Ecdysozoa</taxon>
        <taxon>Arthropoda</taxon>
        <taxon>Chelicerata</taxon>
        <taxon>Arachnida</taxon>
        <taxon>Acari</taxon>
        <taxon>Parasitiformes</taxon>
        <taxon>Ixodida</taxon>
        <taxon>Ixodoidea</taxon>
        <taxon>Ixodidae</taxon>
        <taxon>Rhipicephalinae</taxon>
        <taxon>Rhipicephalus</taxon>
        <taxon>Boophilus</taxon>
    </lineage>
</organism>
<dbReference type="Proteomes" id="UP000821866">
    <property type="component" value="Chromosome 11"/>
</dbReference>
<name>A0A9J6EPH3_RHIMP</name>
<dbReference type="PANTHER" id="PTHR23244">
    <property type="entry name" value="KELCH REPEAT DOMAIN"/>
    <property type="match status" value="1"/>
</dbReference>
<evidence type="ECO:0000313" key="3">
    <source>
        <dbReference type="EMBL" id="KAH8036330.1"/>
    </source>
</evidence>
<sequence>MQSDTDKQDSGEALYMFGGISDGHVLADVHQLHKGRWSLCAHLPASVLGPSVVALPGSHAGATSSTVSSTSDSGDNKWTSTVPPLPRACAYLGLICASGSLVALGGSVSLDQLQPGSLADVLRLSDDQRCWEPLASMPRPCHSSDAVVFGEALYMFGGISDGHVLADVHQLHKGRWSLCAHLPASVLGPSVVALPGSHAGATSSTVSSTSDSGDNKSGCKDEDLIMWSWHNL</sequence>
<dbReference type="SMART" id="SM00612">
    <property type="entry name" value="Kelch"/>
    <property type="match status" value="3"/>
</dbReference>
<feature type="compositionally biased region" description="Low complexity" evidence="2">
    <location>
        <begin position="59"/>
        <end position="73"/>
    </location>
</feature>
<keyword evidence="4" id="KW-1185">Reference proteome</keyword>
<reference evidence="3" key="1">
    <citation type="journal article" date="2020" name="Cell">
        <title>Large-Scale Comparative Analyses of Tick Genomes Elucidate Their Genetic Diversity and Vector Capacities.</title>
        <authorList>
            <consortium name="Tick Genome and Microbiome Consortium (TIGMIC)"/>
            <person name="Jia N."/>
            <person name="Wang J."/>
            <person name="Shi W."/>
            <person name="Du L."/>
            <person name="Sun Y."/>
            <person name="Zhan W."/>
            <person name="Jiang J.F."/>
            <person name="Wang Q."/>
            <person name="Zhang B."/>
            <person name="Ji P."/>
            <person name="Bell-Sakyi L."/>
            <person name="Cui X.M."/>
            <person name="Yuan T.T."/>
            <person name="Jiang B.G."/>
            <person name="Yang W.F."/>
            <person name="Lam T.T."/>
            <person name="Chang Q.C."/>
            <person name="Ding S.J."/>
            <person name="Wang X.J."/>
            <person name="Zhu J.G."/>
            <person name="Ruan X.D."/>
            <person name="Zhao L."/>
            <person name="Wei J.T."/>
            <person name="Ye R.Z."/>
            <person name="Que T.C."/>
            <person name="Du C.H."/>
            <person name="Zhou Y.H."/>
            <person name="Cheng J.X."/>
            <person name="Dai P.F."/>
            <person name="Guo W.B."/>
            <person name="Han X.H."/>
            <person name="Huang E.J."/>
            <person name="Li L.F."/>
            <person name="Wei W."/>
            <person name="Gao Y.C."/>
            <person name="Liu J.Z."/>
            <person name="Shao H.Z."/>
            <person name="Wang X."/>
            <person name="Wang C.C."/>
            <person name="Yang T.C."/>
            <person name="Huo Q.B."/>
            <person name="Li W."/>
            <person name="Chen H.Y."/>
            <person name="Chen S.E."/>
            <person name="Zhou L.G."/>
            <person name="Ni X.B."/>
            <person name="Tian J.H."/>
            <person name="Sheng Y."/>
            <person name="Liu T."/>
            <person name="Pan Y.S."/>
            <person name="Xia L.Y."/>
            <person name="Li J."/>
            <person name="Zhao F."/>
            <person name="Cao W.C."/>
        </authorList>
    </citation>
    <scope>NUCLEOTIDE SEQUENCE</scope>
    <source>
        <strain evidence="3">Rmic-2018</strain>
    </source>
</reference>